<evidence type="ECO:0000313" key="3">
    <source>
        <dbReference type="Proteomes" id="UP000244110"/>
    </source>
</evidence>
<protein>
    <submittedName>
        <fullName evidence="2">Uncharacterized protein</fullName>
    </submittedName>
</protein>
<keyword evidence="1" id="KW-0732">Signal</keyword>
<organism evidence="2 3">
    <name type="scientific">Nitrosomonas ureae</name>
    <dbReference type="NCBI Taxonomy" id="44577"/>
    <lineage>
        <taxon>Bacteria</taxon>
        <taxon>Pseudomonadati</taxon>
        <taxon>Pseudomonadota</taxon>
        <taxon>Betaproteobacteria</taxon>
        <taxon>Nitrosomonadales</taxon>
        <taxon>Nitrosomonadaceae</taxon>
        <taxon>Nitrosomonas</taxon>
    </lineage>
</organism>
<dbReference type="InterPro" id="IPR046071">
    <property type="entry name" value="DUF6030"/>
</dbReference>
<name>A0A2T5IUS8_9PROT</name>
<accession>A0A2T5IUS8</accession>
<comment type="caution">
    <text evidence="2">The sequence shown here is derived from an EMBL/GenBank/DDBJ whole genome shotgun (WGS) entry which is preliminary data.</text>
</comment>
<evidence type="ECO:0000313" key="2">
    <source>
        <dbReference type="EMBL" id="PTQ87641.1"/>
    </source>
</evidence>
<dbReference type="AlphaFoldDB" id="A0A2T5IUS8"/>
<dbReference type="Pfam" id="PF19495">
    <property type="entry name" value="DUF6030"/>
    <property type="match status" value="1"/>
</dbReference>
<dbReference type="RefSeq" id="WP_107786162.1">
    <property type="nucleotide sequence ID" value="NZ_QAOL01000004.1"/>
</dbReference>
<gene>
    <name evidence="2" type="ORF">C8R28_100486</name>
</gene>
<feature type="chain" id="PRO_5015617025" evidence="1">
    <location>
        <begin position="22"/>
        <end position="164"/>
    </location>
</feature>
<dbReference type="EMBL" id="QAOL01000004">
    <property type="protein sequence ID" value="PTQ87641.1"/>
    <property type="molecule type" value="Genomic_DNA"/>
</dbReference>
<reference evidence="2 3" key="1">
    <citation type="submission" date="2018-04" db="EMBL/GenBank/DDBJ databases">
        <title>Active sludge and wastewater microbial communities from Klosterneuburg, Austria.</title>
        <authorList>
            <person name="Wagner M."/>
        </authorList>
    </citation>
    <scope>NUCLEOTIDE SEQUENCE [LARGE SCALE GENOMIC DNA]</scope>
    <source>
        <strain evidence="2 3">Nm4</strain>
    </source>
</reference>
<feature type="signal peptide" evidence="1">
    <location>
        <begin position="1"/>
        <end position="21"/>
    </location>
</feature>
<evidence type="ECO:0000256" key="1">
    <source>
        <dbReference type="SAM" id="SignalP"/>
    </source>
</evidence>
<proteinExistence type="predicted"/>
<sequence>MRAIITALIIFSSLTINTAHAKLKVTTPSEVCAYLKDFGLATRGWKNHYENVYGCSSPYKELGSGFPLANNLAFYVEGDNTTARQTKLVLNVNNCESEKPAHEELLKAAEALSVKATGESLPKTLRDAIKTGKNTTAKVGSAFMEVIRENWPTGKGYEIKVLIK</sequence>
<dbReference type="Proteomes" id="UP000244110">
    <property type="component" value="Unassembled WGS sequence"/>
</dbReference>